<evidence type="ECO:0000313" key="3">
    <source>
        <dbReference type="EMBL" id="MBB4614957.1"/>
    </source>
</evidence>
<keyword evidence="4" id="KW-1185">Reference proteome</keyword>
<gene>
    <name evidence="3" type="ORF">GGR37_003247</name>
</gene>
<dbReference type="InterPro" id="IPR019079">
    <property type="entry name" value="Capsule_synth_CapA"/>
</dbReference>
<dbReference type="SMART" id="SM00854">
    <property type="entry name" value="PGA_cap"/>
    <property type="match status" value="1"/>
</dbReference>
<protein>
    <submittedName>
        <fullName evidence="3">Poly-gamma-glutamate synthesis protein (Capsule biosynthesis protein)</fullName>
    </submittedName>
</protein>
<evidence type="ECO:0000259" key="2">
    <source>
        <dbReference type="SMART" id="SM00854"/>
    </source>
</evidence>
<sequence>MTIVLAGDLVLDEPDAPHWLAGIAPALKGADLAVGHLEVPHTARGQEMQGDVPAPGAPPENVAAIAGAGFHMLSLAGNHIADCGADGIADTLSLMADAGLVGAGAGLSLAEARKPAILVVSDRRIGLLSYNCVGPENSWASERQAGCAYLRIETADGAPIAPAADLVRVTDEALEVLRADIAALREKADFVMIALHKGVVHTPARLAPYERAISHAAIDAGADVVIGHHAHIVRGIEFHRSKPIFHGLGNGCVVTSALSPAQDHPARREWAERRKALFGFEPDPAYTLAPFHPEAVNAMLGRLTVHDDGRIEAGIIPVDVIAPGRPVLAEAERKDAIARYIENITAAAGLPPITIAHDGTVSA</sequence>
<reference evidence="3 4" key="1">
    <citation type="submission" date="2020-08" db="EMBL/GenBank/DDBJ databases">
        <title>Genomic Encyclopedia of Type Strains, Phase IV (KMG-IV): sequencing the most valuable type-strain genomes for metagenomic binning, comparative biology and taxonomic classification.</title>
        <authorList>
            <person name="Goeker M."/>
        </authorList>
    </citation>
    <scope>NUCLEOTIDE SEQUENCE [LARGE SCALE GENOMIC DNA]</scope>
    <source>
        <strain evidence="3 4">DSM 17507</strain>
    </source>
</reference>
<dbReference type="Pfam" id="PF09587">
    <property type="entry name" value="PGA_cap"/>
    <property type="match status" value="1"/>
</dbReference>
<dbReference type="Gene3D" id="3.60.21.10">
    <property type="match status" value="1"/>
</dbReference>
<evidence type="ECO:0000256" key="1">
    <source>
        <dbReference type="ARBA" id="ARBA00005662"/>
    </source>
</evidence>
<comment type="similarity">
    <text evidence="1">Belongs to the CapA family.</text>
</comment>
<name>A0A7W7EV07_9SPHN</name>
<proteinExistence type="inferred from homology"/>
<comment type="caution">
    <text evidence="3">The sequence shown here is derived from an EMBL/GenBank/DDBJ whole genome shotgun (WGS) entry which is preliminary data.</text>
</comment>
<evidence type="ECO:0000313" key="4">
    <source>
        <dbReference type="Proteomes" id="UP000538566"/>
    </source>
</evidence>
<dbReference type="InterPro" id="IPR052169">
    <property type="entry name" value="CW_Biosynth-Accessory"/>
</dbReference>
<dbReference type="CDD" id="cd07381">
    <property type="entry name" value="MPP_CapA"/>
    <property type="match status" value="1"/>
</dbReference>
<dbReference type="AlphaFoldDB" id="A0A7W7EV07"/>
<dbReference type="PANTHER" id="PTHR33393:SF13">
    <property type="entry name" value="PGA BIOSYNTHESIS PROTEIN CAPA"/>
    <property type="match status" value="1"/>
</dbReference>
<accession>A0A7W7EV07</accession>
<dbReference type="InterPro" id="IPR029052">
    <property type="entry name" value="Metallo-depent_PP-like"/>
</dbReference>
<dbReference type="EMBL" id="JACHOA010000006">
    <property type="protein sequence ID" value="MBB4614957.1"/>
    <property type="molecule type" value="Genomic_DNA"/>
</dbReference>
<organism evidence="3 4">
    <name type="scientific">Novosphingobium taihuense</name>
    <dbReference type="NCBI Taxonomy" id="260085"/>
    <lineage>
        <taxon>Bacteria</taxon>
        <taxon>Pseudomonadati</taxon>
        <taxon>Pseudomonadota</taxon>
        <taxon>Alphaproteobacteria</taxon>
        <taxon>Sphingomonadales</taxon>
        <taxon>Sphingomonadaceae</taxon>
        <taxon>Novosphingobium</taxon>
    </lineage>
</organism>
<dbReference type="SUPFAM" id="SSF56300">
    <property type="entry name" value="Metallo-dependent phosphatases"/>
    <property type="match status" value="1"/>
</dbReference>
<dbReference type="RefSeq" id="WP_258537017.1">
    <property type="nucleotide sequence ID" value="NZ_VLKJ01000005.1"/>
</dbReference>
<dbReference type="PANTHER" id="PTHR33393">
    <property type="entry name" value="POLYGLUTAMINE SYNTHESIS ACCESSORY PROTEIN RV0574C-RELATED"/>
    <property type="match status" value="1"/>
</dbReference>
<feature type="domain" description="Capsule synthesis protein CapA" evidence="2">
    <location>
        <begin position="2"/>
        <end position="255"/>
    </location>
</feature>
<dbReference type="Proteomes" id="UP000538566">
    <property type="component" value="Unassembled WGS sequence"/>
</dbReference>